<evidence type="ECO:0000313" key="2">
    <source>
        <dbReference type="Proteomes" id="UP000799770"/>
    </source>
</evidence>
<proteinExistence type="predicted"/>
<name>A0A6A5YH82_9PLEO</name>
<dbReference type="OrthoDB" id="3812586at2759"/>
<protein>
    <submittedName>
        <fullName evidence="1">Uncharacterized protein</fullName>
    </submittedName>
</protein>
<evidence type="ECO:0000313" key="1">
    <source>
        <dbReference type="EMBL" id="KAF2105561.1"/>
    </source>
</evidence>
<dbReference type="AlphaFoldDB" id="A0A6A5YH82"/>
<reference evidence="1" key="1">
    <citation type="journal article" date="2020" name="Stud. Mycol.">
        <title>101 Dothideomycetes genomes: a test case for predicting lifestyles and emergence of pathogens.</title>
        <authorList>
            <person name="Haridas S."/>
            <person name="Albert R."/>
            <person name="Binder M."/>
            <person name="Bloem J."/>
            <person name="Labutti K."/>
            <person name="Salamov A."/>
            <person name="Andreopoulos B."/>
            <person name="Baker S."/>
            <person name="Barry K."/>
            <person name="Bills G."/>
            <person name="Bluhm B."/>
            <person name="Cannon C."/>
            <person name="Castanera R."/>
            <person name="Culley D."/>
            <person name="Daum C."/>
            <person name="Ezra D."/>
            <person name="Gonzalez J."/>
            <person name="Henrissat B."/>
            <person name="Kuo A."/>
            <person name="Liang C."/>
            <person name="Lipzen A."/>
            <person name="Lutzoni F."/>
            <person name="Magnuson J."/>
            <person name="Mondo S."/>
            <person name="Nolan M."/>
            <person name="Ohm R."/>
            <person name="Pangilinan J."/>
            <person name="Park H.-J."/>
            <person name="Ramirez L."/>
            <person name="Alfaro M."/>
            <person name="Sun H."/>
            <person name="Tritt A."/>
            <person name="Yoshinaga Y."/>
            <person name="Zwiers L.-H."/>
            <person name="Turgeon B."/>
            <person name="Goodwin S."/>
            <person name="Spatafora J."/>
            <person name="Crous P."/>
            <person name="Grigoriev I."/>
        </authorList>
    </citation>
    <scope>NUCLEOTIDE SEQUENCE</scope>
    <source>
        <strain evidence="1">CBS 627.86</strain>
    </source>
</reference>
<sequence length="624" mass="72312">MSYTLALGHSPLGFESLPEELLLEVAKKIVENQEHKSLRHSKPATSGIFRGLFPSRETALESEVQKTAIRNRKALKYRDLIVFCLLNKKCSRVGREILYADCDLTMNCKQQPIRFIRSLIHNEDLRKLVKSVKWESYGVFPTTPSTEYPGFYDIARDCFRHANTRVDVLPLHRFYLQETGQSNSPIVWLRTLLWLVPSLEQLVVQNPNLNGPRRYKAADVDDKLLAHELQVLSSHKMIQPLQHLTVCSNRLADILTNLLLERNSFSFPELKTLELKRPLKETWKIHSNICGWQSIETYSCTEYLTPESVQRILNVENVIIHGWMPVRTFKCLVTACTTIKSLTLIFDGYKATNDTTTGDIWTMVQLVRETIETLRLEFRRVRPSLTNEPVPYFIWPEGLHTCHKLKNFDINGGFMVWDPTDGGTLPSPILHEWFYPRRTQHYPTLSRPAYFERGYYPGNLIRIAEEFLPPNIETFRYTPDLMATKYITKTTLVPEEDHCGQLIRHRTYWSNWVNHCFRFFLANDGLRRRPSLKELTFSSAMLAEEFDFLQEQLMEKGVRLSRRSTQEEIVEMDYRYGEGGGNTMSWRQTRHAGLAPEYSPIRSASQPIGGVVACRGVSSLEEIL</sequence>
<keyword evidence="2" id="KW-1185">Reference proteome</keyword>
<accession>A0A6A5YH82</accession>
<dbReference type="Proteomes" id="UP000799770">
    <property type="component" value="Unassembled WGS sequence"/>
</dbReference>
<gene>
    <name evidence="1" type="ORF">BDV96DRAFT_608133</name>
</gene>
<organism evidence="1 2">
    <name type="scientific">Lophiotrema nucula</name>
    <dbReference type="NCBI Taxonomy" id="690887"/>
    <lineage>
        <taxon>Eukaryota</taxon>
        <taxon>Fungi</taxon>
        <taxon>Dikarya</taxon>
        <taxon>Ascomycota</taxon>
        <taxon>Pezizomycotina</taxon>
        <taxon>Dothideomycetes</taxon>
        <taxon>Pleosporomycetidae</taxon>
        <taxon>Pleosporales</taxon>
        <taxon>Lophiotremataceae</taxon>
        <taxon>Lophiotrema</taxon>
    </lineage>
</organism>
<dbReference type="EMBL" id="ML977377">
    <property type="protein sequence ID" value="KAF2105561.1"/>
    <property type="molecule type" value="Genomic_DNA"/>
</dbReference>